<organism evidence="16 17">
    <name type="scientific">Coccomyxa subellipsoidea (strain C-169)</name>
    <name type="common">Green microalga</name>
    <dbReference type="NCBI Taxonomy" id="574566"/>
    <lineage>
        <taxon>Eukaryota</taxon>
        <taxon>Viridiplantae</taxon>
        <taxon>Chlorophyta</taxon>
        <taxon>core chlorophytes</taxon>
        <taxon>Trebouxiophyceae</taxon>
        <taxon>Trebouxiophyceae incertae sedis</taxon>
        <taxon>Coccomyxaceae</taxon>
        <taxon>Coccomyxa</taxon>
        <taxon>Coccomyxa subellipsoidea</taxon>
    </lineage>
</organism>
<evidence type="ECO:0000313" key="16">
    <source>
        <dbReference type="EMBL" id="EIE22266.1"/>
    </source>
</evidence>
<dbReference type="Proteomes" id="UP000007264">
    <property type="component" value="Unassembled WGS sequence"/>
</dbReference>
<evidence type="ECO:0000256" key="8">
    <source>
        <dbReference type="ARBA" id="ARBA00023098"/>
    </source>
</evidence>
<keyword evidence="12" id="KW-0012">Acyltransferase</keyword>
<evidence type="ECO:0000256" key="2">
    <source>
        <dbReference type="ARBA" id="ARBA00005189"/>
    </source>
</evidence>
<dbReference type="PANTHER" id="PTHR23063">
    <property type="entry name" value="PHOSPHOLIPID ACYLTRANSFERASE"/>
    <property type="match status" value="1"/>
</dbReference>
<keyword evidence="5" id="KW-0808">Transferase</keyword>
<comment type="pathway">
    <text evidence="2">Lipid metabolism.</text>
</comment>
<dbReference type="GO" id="GO:0008374">
    <property type="term" value="F:O-acyltransferase activity"/>
    <property type="evidence" value="ECO:0007669"/>
    <property type="project" value="InterPro"/>
</dbReference>
<dbReference type="RefSeq" id="XP_005646810.1">
    <property type="nucleotide sequence ID" value="XM_005646753.1"/>
</dbReference>
<dbReference type="EMBL" id="AGSI01000010">
    <property type="protein sequence ID" value="EIE22266.1"/>
    <property type="molecule type" value="Genomic_DNA"/>
</dbReference>
<feature type="region of interest" description="Disordered" evidence="13">
    <location>
        <begin position="370"/>
        <end position="400"/>
    </location>
</feature>
<evidence type="ECO:0000256" key="3">
    <source>
        <dbReference type="ARBA" id="ARBA00008655"/>
    </source>
</evidence>
<accession>I0YV47</accession>
<dbReference type="SUPFAM" id="SSF69593">
    <property type="entry name" value="Glycerol-3-phosphate (1)-acyltransferase"/>
    <property type="match status" value="1"/>
</dbReference>
<keyword evidence="8" id="KW-0443">Lipid metabolism</keyword>
<dbReference type="InterPro" id="IPR045252">
    <property type="entry name" value="LPCAT1-like"/>
</dbReference>
<evidence type="ECO:0000256" key="6">
    <source>
        <dbReference type="ARBA" id="ARBA00022692"/>
    </source>
</evidence>
<sequence>MTPMSAIGYTFDAFMVLVFVVFLLLVVLRPKPAIVQKKSQSGALDLKNELYEPFERDDQYGQLGAKPQPLLEYMRLAVLLVTVAPIKFVSASLCMLSVHLMCRASVILPKGLQAQTVASLGKVLCRLCLFCWGFVKFTWIIVEPGQLPKGVEPAAIVSNHISYLDIIVHCANSFPSFVARGNTKDLPLVGLISKHLQCIYVNRDFKKGNVAGVSGQVKDRMEMAAAGQLPASTRPLLLFPEGTTTNGKCLLPFKSGAFLAGAPVQPMILRYGEDRVSPAWESIEPLWHSILMLANPFHSVTARQLPIYYPSEEEKADPKLYAANVRDLMLREGGFKPSESTLAESRAYIALMEGRKPPANSLAGQALGIEANGAKPNGKPAKDDAGIADVPGASGAKKLE</sequence>
<keyword evidence="11" id="KW-1208">Phospholipid metabolism</keyword>
<dbReference type="OrthoDB" id="272512at2759"/>
<dbReference type="KEGG" id="csl:COCSUDRAFT_29562"/>
<dbReference type="PANTHER" id="PTHR23063:SF54">
    <property type="entry name" value="LYSOPHOSPHOLIPID ACYLTRANSFERASE LPEAT1"/>
    <property type="match status" value="1"/>
</dbReference>
<dbReference type="STRING" id="574566.I0YV47"/>
<dbReference type="CDD" id="cd07991">
    <property type="entry name" value="LPLAT_LPCAT1-like"/>
    <property type="match status" value="1"/>
</dbReference>
<evidence type="ECO:0000256" key="14">
    <source>
        <dbReference type="SAM" id="Phobius"/>
    </source>
</evidence>
<evidence type="ECO:0000256" key="1">
    <source>
        <dbReference type="ARBA" id="ARBA00004370"/>
    </source>
</evidence>
<dbReference type="GO" id="GO:0016020">
    <property type="term" value="C:membrane"/>
    <property type="evidence" value="ECO:0007669"/>
    <property type="project" value="UniProtKB-SubCell"/>
</dbReference>
<protein>
    <submittedName>
        <fullName evidence="16">Glycerol-3-phosphate 1-acyltransferase</fullName>
    </submittedName>
</protein>
<proteinExistence type="inferred from homology"/>
<keyword evidence="6 14" id="KW-0812">Transmembrane</keyword>
<feature type="transmembrane region" description="Helical" evidence="14">
    <location>
        <begin position="76"/>
        <end position="100"/>
    </location>
</feature>
<evidence type="ECO:0000256" key="12">
    <source>
        <dbReference type="ARBA" id="ARBA00023315"/>
    </source>
</evidence>
<feature type="transmembrane region" description="Helical" evidence="14">
    <location>
        <begin position="6"/>
        <end position="28"/>
    </location>
</feature>
<evidence type="ECO:0000256" key="5">
    <source>
        <dbReference type="ARBA" id="ARBA00022679"/>
    </source>
</evidence>
<dbReference type="Pfam" id="PF01553">
    <property type="entry name" value="Acyltransferase"/>
    <property type="match status" value="1"/>
</dbReference>
<evidence type="ECO:0000256" key="10">
    <source>
        <dbReference type="ARBA" id="ARBA00023209"/>
    </source>
</evidence>
<dbReference type="GO" id="GO:0008654">
    <property type="term" value="P:phospholipid biosynthetic process"/>
    <property type="evidence" value="ECO:0007669"/>
    <property type="project" value="UniProtKB-KW"/>
</dbReference>
<feature type="domain" description="Phospholipid/glycerol acyltransferase" evidence="15">
    <location>
        <begin position="154"/>
        <end position="272"/>
    </location>
</feature>
<keyword evidence="10" id="KW-0594">Phospholipid biosynthesis</keyword>
<dbReference type="eggNOG" id="KOG4666">
    <property type="taxonomic scope" value="Eukaryota"/>
</dbReference>
<keyword evidence="17" id="KW-1185">Reference proteome</keyword>
<dbReference type="AlphaFoldDB" id="I0YV47"/>
<dbReference type="InterPro" id="IPR002123">
    <property type="entry name" value="Plipid/glycerol_acylTrfase"/>
</dbReference>
<dbReference type="GO" id="GO:0071618">
    <property type="term" value="F:lysophosphatidylethanolamine acyltransferase activity"/>
    <property type="evidence" value="ECO:0007669"/>
    <property type="project" value="TreeGrafter"/>
</dbReference>
<evidence type="ECO:0000256" key="11">
    <source>
        <dbReference type="ARBA" id="ARBA00023264"/>
    </source>
</evidence>
<evidence type="ECO:0000256" key="13">
    <source>
        <dbReference type="SAM" id="MobiDB-lite"/>
    </source>
</evidence>
<evidence type="ECO:0000313" key="17">
    <source>
        <dbReference type="Proteomes" id="UP000007264"/>
    </source>
</evidence>
<dbReference type="SMART" id="SM00563">
    <property type="entry name" value="PlsC"/>
    <property type="match status" value="1"/>
</dbReference>
<gene>
    <name evidence="16" type="ORF">COCSUDRAFT_29562</name>
</gene>
<reference evidence="16 17" key="1">
    <citation type="journal article" date="2012" name="Genome Biol.">
        <title>The genome of the polar eukaryotic microalga coccomyxa subellipsoidea reveals traits of cold adaptation.</title>
        <authorList>
            <person name="Blanc G."/>
            <person name="Agarkova I."/>
            <person name="Grimwood J."/>
            <person name="Kuo A."/>
            <person name="Brueggeman A."/>
            <person name="Dunigan D."/>
            <person name="Gurnon J."/>
            <person name="Ladunga I."/>
            <person name="Lindquist E."/>
            <person name="Lucas S."/>
            <person name="Pangilinan J."/>
            <person name="Proschold T."/>
            <person name="Salamov A."/>
            <person name="Schmutz J."/>
            <person name="Weeks D."/>
            <person name="Yamada T."/>
            <person name="Claverie J.M."/>
            <person name="Grigoriev I."/>
            <person name="Van Etten J."/>
            <person name="Lomsadze A."/>
            <person name="Borodovsky M."/>
        </authorList>
    </citation>
    <scope>NUCLEOTIDE SEQUENCE [LARGE SCALE GENOMIC DNA]</scope>
    <source>
        <strain evidence="16 17">C-169</strain>
    </source>
</reference>
<evidence type="ECO:0000256" key="9">
    <source>
        <dbReference type="ARBA" id="ARBA00023136"/>
    </source>
</evidence>
<keyword evidence="7 14" id="KW-1133">Transmembrane helix</keyword>
<keyword evidence="9 14" id="KW-0472">Membrane</keyword>
<keyword evidence="4" id="KW-0444">Lipid biosynthesis</keyword>
<name>I0YV47_COCSC</name>
<comment type="similarity">
    <text evidence="3">Belongs to the 1-acyl-sn-glycerol-3-phosphate acyltransferase family.</text>
</comment>
<evidence type="ECO:0000256" key="7">
    <source>
        <dbReference type="ARBA" id="ARBA00022989"/>
    </source>
</evidence>
<evidence type="ECO:0000259" key="15">
    <source>
        <dbReference type="SMART" id="SM00563"/>
    </source>
</evidence>
<evidence type="ECO:0000256" key="4">
    <source>
        <dbReference type="ARBA" id="ARBA00022516"/>
    </source>
</evidence>
<comment type="caution">
    <text evidence="16">The sequence shown here is derived from an EMBL/GenBank/DDBJ whole genome shotgun (WGS) entry which is preliminary data.</text>
</comment>
<dbReference type="GO" id="GO:0005783">
    <property type="term" value="C:endoplasmic reticulum"/>
    <property type="evidence" value="ECO:0007669"/>
    <property type="project" value="TreeGrafter"/>
</dbReference>
<dbReference type="GeneID" id="17040252"/>
<comment type="subcellular location">
    <subcellularLocation>
        <location evidence="1">Membrane</location>
    </subcellularLocation>
</comment>